<dbReference type="AlphaFoldDB" id="A0A8H6LS67"/>
<keyword evidence="3" id="KW-1185">Reference proteome</keyword>
<accession>A0A8H6LS67</accession>
<evidence type="ECO:0000256" key="1">
    <source>
        <dbReference type="SAM" id="MobiDB-lite"/>
    </source>
</evidence>
<dbReference type="EMBL" id="JACGCI010000218">
    <property type="protein sequence ID" value="KAF6741768.1"/>
    <property type="molecule type" value="Genomic_DNA"/>
</dbReference>
<protein>
    <submittedName>
        <fullName evidence="2">Uncharacterized protein</fullName>
    </submittedName>
</protein>
<comment type="caution">
    <text evidence="2">The sequence shown here is derived from an EMBL/GenBank/DDBJ whole genome shotgun (WGS) entry which is preliminary data.</text>
</comment>
<reference evidence="2 3" key="1">
    <citation type="submission" date="2020-07" db="EMBL/GenBank/DDBJ databases">
        <title>Comparative genomics of pyrophilous fungi reveals a link between fire events and developmental genes.</title>
        <authorList>
            <consortium name="DOE Joint Genome Institute"/>
            <person name="Steindorff A.S."/>
            <person name="Carver A."/>
            <person name="Calhoun S."/>
            <person name="Stillman K."/>
            <person name="Liu H."/>
            <person name="Lipzen A."/>
            <person name="Pangilinan J."/>
            <person name="Labutti K."/>
            <person name="Bruns T.D."/>
            <person name="Grigoriev I.V."/>
        </authorList>
    </citation>
    <scope>NUCLEOTIDE SEQUENCE [LARGE SCALE GENOMIC DNA]</scope>
    <source>
        <strain evidence="2 3">CBS 144469</strain>
    </source>
</reference>
<proteinExistence type="predicted"/>
<gene>
    <name evidence="2" type="ORF">DFP72DRAFT_1054694</name>
</gene>
<name>A0A8H6LS67_9AGAR</name>
<dbReference type="OrthoDB" id="2687798at2759"/>
<feature type="region of interest" description="Disordered" evidence="1">
    <location>
        <begin position="41"/>
        <end position="141"/>
    </location>
</feature>
<evidence type="ECO:0000313" key="3">
    <source>
        <dbReference type="Proteomes" id="UP000521943"/>
    </source>
</evidence>
<feature type="compositionally biased region" description="Basic and acidic residues" evidence="1">
    <location>
        <begin position="46"/>
        <end position="56"/>
    </location>
</feature>
<organism evidence="2 3">
    <name type="scientific">Ephemerocybe angulata</name>
    <dbReference type="NCBI Taxonomy" id="980116"/>
    <lineage>
        <taxon>Eukaryota</taxon>
        <taxon>Fungi</taxon>
        <taxon>Dikarya</taxon>
        <taxon>Basidiomycota</taxon>
        <taxon>Agaricomycotina</taxon>
        <taxon>Agaricomycetes</taxon>
        <taxon>Agaricomycetidae</taxon>
        <taxon>Agaricales</taxon>
        <taxon>Agaricineae</taxon>
        <taxon>Psathyrellaceae</taxon>
        <taxon>Ephemerocybe</taxon>
    </lineage>
</organism>
<sequence length="141" mass="15054">MMFKQLLKPGMAIAAFSPASRTIPSIVPRLIAITKHCYSAKASPKHNSDTYAKDDVDPSPPSDSSVFKVDSGSESVQKPTEKTLSGEWSRAGARTNEYASSDPAYNTKAGKQPRYGGLEGEAPKPSETNEGPEAKGSHGRQ</sequence>
<dbReference type="Proteomes" id="UP000521943">
    <property type="component" value="Unassembled WGS sequence"/>
</dbReference>
<feature type="compositionally biased region" description="Basic and acidic residues" evidence="1">
    <location>
        <begin position="132"/>
        <end position="141"/>
    </location>
</feature>
<evidence type="ECO:0000313" key="2">
    <source>
        <dbReference type="EMBL" id="KAF6741768.1"/>
    </source>
</evidence>